<dbReference type="EMBL" id="KI913984">
    <property type="protein sequence ID" value="ETV94758.1"/>
    <property type="molecule type" value="Genomic_DNA"/>
</dbReference>
<evidence type="ECO:0000313" key="3">
    <source>
        <dbReference type="EMBL" id="ETV94758.1"/>
    </source>
</evidence>
<evidence type="ECO:0000256" key="2">
    <source>
        <dbReference type="SAM" id="MobiDB-lite"/>
    </source>
</evidence>
<feature type="compositionally biased region" description="Pro residues" evidence="2">
    <location>
        <begin position="395"/>
        <end position="415"/>
    </location>
</feature>
<evidence type="ECO:0000256" key="1">
    <source>
        <dbReference type="SAM" id="Coils"/>
    </source>
</evidence>
<feature type="region of interest" description="Disordered" evidence="2">
    <location>
        <begin position="393"/>
        <end position="419"/>
    </location>
</feature>
<protein>
    <submittedName>
        <fullName evidence="3">Uncharacterized protein</fullName>
    </submittedName>
</protein>
<dbReference type="RefSeq" id="XP_008876706.1">
    <property type="nucleotide sequence ID" value="XM_008878484.1"/>
</dbReference>
<reference evidence="3" key="1">
    <citation type="submission" date="2013-12" db="EMBL/GenBank/DDBJ databases">
        <title>The Genome Sequence of Aphanomyces invadans NJM9701.</title>
        <authorList>
            <consortium name="The Broad Institute Genomics Platform"/>
            <person name="Russ C."/>
            <person name="Tyler B."/>
            <person name="van West P."/>
            <person name="Dieguez-Uribeondo J."/>
            <person name="Young S.K."/>
            <person name="Zeng Q."/>
            <person name="Gargeya S."/>
            <person name="Fitzgerald M."/>
            <person name="Abouelleil A."/>
            <person name="Alvarado L."/>
            <person name="Chapman S.B."/>
            <person name="Gainer-Dewar J."/>
            <person name="Goldberg J."/>
            <person name="Griggs A."/>
            <person name="Gujja S."/>
            <person name="Hansen M."/>
            <person name="Howarth C."/>
            <person name="Imamovic A."/>
            <person name="Ireland A."/>
            <person name="Larimer J."/>
            <person name="McCowan C."/>
            <person name="Murphy C."/>
            <person name="Pearson M."/>
            <person name="Poon T.W."/>
            <person name="Priest M."/>
            <person name="Roberts A."/>
            <person name="Saif S."/>
            <person name="Shea T."/>
            <person name="Sykes S."/>
            <person name="Wortman J."/>
            <person name="Nusbaum C."/>
            <person name="Birren B."/>
        </authorList>
    </citation>
    <scope>NUCLEOTIDE SEQUENCE [LARGE SCALE GENOMIC DNA]</scope>
    <source>
        <strain evidence="3">NJM9701</strain>
    </source>
</reference>
<feature type="coiled-coil region" evidence="1">
    <location>
        <begin position="344"/>
        <end position="371"/>
    </location>
</feature>
<dbReference type="AlphaFoldDB" id="A0A024TL44"/>
<keyword evidence="1" id="KW-0175">Coiled coil</keyword>
<name>A0A024TL44_9STRA</name>
<dbReference type="OrthoDB" id="74689at2759"/>
<dbReference type="VEuPathDB" id="FungiDB:H310_11719"/>
<accession>A0A024TL44</accession>
<organism evidence="3">
    <name type="scientific">Aphanomyces invadans</name>
    <dbReference type="NCBI Taxonomy" id="157072"/>
    <lineage>
        <taxon>Eukaryota</taxon>
        <taxon>Sar</taxon>
        <taxon>Stramenopiles</taxon>
        <taxon>Oomycota</taxon>
        <taxon>Saprolegniomycetes</taxon>
        <taxon>Saprolegniales</taxon>
        <taxon>Verrucalvaceae</taxon>
        <taxon>Aphanomyces</taxon>
    </lineage>
</organism>
<proteinExistence type="predicted"/>
<sequence length="517" mass="57245">MDEFADLRDGSGDWQNIQSVLRGTFQLLLESKHRQERRIGQLEQRIEELQQHVNAKPDKSFVQRSIQMHWSADEIDTNAHARKHHPPDGGGTDAALAKTVEVLQHQIKALDERVLVSSDAHLCLATERRVQYIEEELRLIVPIIDKKADMEAIHGWLSQSKDNWKDAMKKRLKTSTFEREVQKWNARMDQIEATVNVVQQHTVPETKAQLHQMSTKLHQHEATLARLAYFVQKGSDAAGPSLAALQTSVAELDAKLRHTMTQTKAQTADTVAPSAEPGHGDLQANKAVHSNDDLAKKIDLLETQLAVATTREGARPSRDSENVAVVDEKVHQLTEILHGFVSDIQIELEQMQAKQANAIALEQRVGSAEIELVRVSTTVQELITAMSQLVHHLPSPAPTPHSPSPPEVGFPPGASPSPLLADETAQLLELEALLAASWQNYDPAMVLGPQSQLEQVRDQLSATINEPSTPLRDFHQMLHRPPDPHAGVAQALSATLAHCNSPRSQSAIQREGVRAPL</sequence>
<gene>
    <name evidence="3" type="ORF">H310_11719</name>
</gene>
<dbReference type="GeneID" id="20088769"/>